<dbReference type="PANTHER" id="PTHR30329:SF21">
    <property type="entry name" value="LIPOPROTEIN YIAD-RELATED"/>
    <property type="match status" value="1"/>
</dbReference>
<evidence type="ECO:0000256" key="3">
    <source>
        <dbReference type="ARBA" id="ARBA00023237"/>
    </source>
</evidence>
<organism evidence="7 8">
    <name type="scientific">Flavobacterium shii</name>
    <dbReference type="NCBI Taxonomy" id="2987687"/>
    <lineage>
        <taxon>Bacteria</taxon>
        <taxon>Pseudomonadati</taxon>
        <taxon>Bacteroidota</taxon>
        <taxon>Flavobacteriia</taxon>
        <taxon>Flavobacteriales</taxon>
        <taxon>Flavobacteriaceae</taxon>
        <taxon>Flavobacterium</taxon>
    </lineage>
</organism>
<accession>A0A9X3BZE7</accession>
<feature type="domain" description="OmpA-like" evidence="6">
    <location>
        <begin position="451"/>
        <end position="572"/>
    </location>
</feature>
<dbReference type="SUPFAM" id="SSF103088">
    <property type="entry name" value="OmpA-like"/>
    <property type="match status" value="1"/>
</dbReference>
<feature type="chain" id="PRO_5040835987" evidence="5">
    <location>
        <begin position="23"/>
        <end position="572"/>
    </location>
</feature>
<dbReference type="Gene3D" id="1.25.40.10">
    <property type="entry name" value="Tetratricopeptide repeat domain"/>
    <property type="match status" value="1"/>
</dbReference>
<reference evidence="7" key="1">
    <citation type="submission" date="2022-10" db="EMBL/GenBank/DDBJ databases">
        <title>Two novel species of Flavobacterium.</title>
        <authorList>
            <person name="Liu Q."/>
            <person name="Xin Y.-H."/>
        </authorList>
    </citation>
    <scope>NUCLEOTIDE SEQUENCE</scope>
    <source>
        <strain evidence="7">LS1R49</strain>
    </source>
</reference>
<comment type="subcellular location">
    <subcellularLocation>
        <location evidence="1">Cell outer membrane</location>
    </subcellularLocation>
</comment>
<gene>
    <name evidence="7" type="ORF">OIU83_21280</name>
</gene>
<dbReference type="InterPro" id="IPR036737">
    <property type="entry name" value="OmpA-like_sf"/>
</dbReference>
<dbReference type="InterPro" id="IPR050330">
    <property type="entry name" value="Bact_OuterMem_StrucFunc"/>
</dbReference>
<keyword evidence="3" id="KW-0998">Cell outer membrane</keyword>
<comment type="caution">
    <text evidence="7">The sequence shown here is derived from an EMBL/GenBank/DDBJ whole genome shotgun (WGS) entry which is preliminary data.</text>
</comment>
<dbReference type="InterPro" id="IPR011990">
    <property type="entry name" value="TPR-like_helical_dom_sf"/>
</dbReference>
<name>A0A9X3BZE7_9FLAO</name>
<evidence type="ECO:0000256" key="5">
    <source>
        <dbReference type="SAM" id="SignalP"/>
    </source>
</evidence>
<evidence type="ECO:0000313" key="8">
    <source>
        <dbReference type="Proteomes" id="UP001151079"/>
    </source>
</evidence>
<dbReference type="PANTHER" id="PTHR30329">
    <property type="entry name" value="STATOR ELEMENT OF FLAGELLAR MOTOR COMPLEX"/>
    <property type="match status" value="1"/>
</dbReference>
<dbReference type="InterPro" id="IPR006665">
    <property type="entry name" value="OmpA-like"/>
</dbReference>
<evidence type="ECO:0000256" key="2">
    <source>
        <dbReference type="ARBA" id="ARBA00023136"/>
    </source>
</evidence>
<dbReference type="RefSeq" id="WP_264208284.1">
    <property type="nucleotide sequence ID" value="NZ_JAOZEW010000029.1"/>
</dbReference>
<protein>
    <submittedName>
        <fullName evidence="7">OmpA family protein</fullName>
    </submittedName>
</protein>
<dbReference type="SUPFAM" id="SSF82171">
    <property type="entry name" value="DPP6 N-terminal domain-like"/>
    <property type="match status" value="1"/>
</dbReference>
<dbReference type="AlphaFoldDB" id="A0A9X3BZE7"/>
<keyword evidence="5" id="KW-0732">Signal</keyword>
<keyword evidence="2 4" id="KW-0472">Membrane</keyword>
<evidence type="ECO:0000259" key="6">
    <source>
        <dbReference type="PROSITE" id="PS51123"/>
    </source>
</evidence>
<feature type="signal peptide" evidence="5">
    <location>
        <begin position="1"/>
        <end position="22"/>
    </location>
</feature>
<dbReference type="Pfam" id="PF07676">
    <property type="entry name" value="PD40"/>
    <property type="match status" value="1"/>
</dbReference>
<evidence type="ECO:0000256" key="1">
    <source>
        <dbReference type="ARBA" id="ARBA00004442"/>
    </source>
</evidence>
<dbReference type="PRINTS" id="PR01021">
    <property type="entry name" value="OMPADOMAIN"/>
</dbReference>
<dbReference type="Gene3D" id="3.30.1330.60">
    <property type="entry name" value="OmpA-like domain"/>
    <property type="match status" value="1"/>
</dbReference>
<evidence type="ECO:0000256" key="4">
    <source>
        <dbReference type="PROSITE-ProRule" id="PRU00473"/>
    </source>
</evidence>
<keyword evidence="8" id="KW-1185">Reference proteome</keyword>
<dbReference type="EMBL" id="JAOZEW010000029">
    <property type="protein sequence ID" value="MCV9930205.1"/>
    <property type="molecule type" value="Genomic_DNA"/>
</dbReference>
<dbReference type="Pfam" id="PF00691">
    <property type="entry name" value="OmpA"/>
    <property type="match status" value="1"/>
</dbReference>
<dbReference type="CDD" id="cd07185">
    <property type="entry name" value="OmpA_C-like"/>
    <property type="match status" value="1"/>
</dbReference>
<dbReference type="InterPro" id="IPR011659">
    <property type="entry name" value="WD40"/>
</dbReference>
<sequence>MYRYIKYYVALLLVITSLSANAQDRKPEIKVANEHFDRYQYDLAAPIYEKLARKKSVKTVTLEKLAYSYKEMDNYDKASQWYQAVTQRNDATANSFLLYGDVLKNQGNYIKAKEVYAQYKQKDTKDITARIMGCDSAVMWLKRPTSNTVTNLSKINTSASEWGATVYKDKSIIFTSDSLRNSLFGKEINKRKYGWTGRSYIKLYQFSSESSGTPTITQFSKELNDFKYHVGPIAFTSDYNTGYFTVTNPDKISHTKDPNYNFYGARKLEIYSSDLKNGTWQQPIAFPYNNPSSYSVGHAAISKDGNTLYFSSDMTGGIGKTDLWYSEKNKDGSWSPPKNCGPTINTPEDEEFPTLGDNNILYFSSDGLPGMGGLDIFSTTGQKDQWTKPINLKSPVNSSTDDFYLIMTDTSKGYLTSNRKGGHGNDDIYTCNIVPVIVTPPVVPVVVVKEEEIVDVTETYIIYYDFDKFNIRRDAAAVLDKLAEFLKKHPNDNIKISSYTDSRGKSAYNMNLSQKRARSAVTYLNKKGISKKRISAKGYGETHLKNKCKKGVKCTEAEHQLNRRTEVLIISL</sequence>
<dbReference type="GO" id="GO:0009279">
    <property type="term" value="C:cell outer membrane"/>
    <property type="evidence" value="ECO:0007669"/>
    <property type="project" value="UniProtKB-SubCell"/>
</dbReference>
<dbReference type="Proteomes" id="UP001151079">
    <property type="component" value="Unassembled WGS sequence"/>
</dbReference>
<dbReference type="SUPFAM" id="SSF48452">
    <property type="entry name" value="TPR-like"/>
    <property type="match status" value="1"/>
</dbReference>
<evidence type="ECO:0000313" key="7">
    <source>
        <dbReference type="EMBL" id="MCV9930205.1"/>
    </source>
</evidence>
<dbReference type="InterPro" id="IPR006664">
    <property type="entry name" value="OMP_bac"/>
</dbReference>
<dbReference type="PROSITE" id="PS51123">
    <property type="entry name" value="OMPA_2"/>
    <property type="match status" value="1"/>
</dbReference>
<proteinExistence type="predicted"/>